<organism evidence="2 3">
    <name type="scientific">Rhodopseudomonas palustris</name>
    <dbReference type="NCBI Taxonomy" id="1076"/>
    <lineage>
        <taxon>Bacteria</taxon>
        <taxon>Pseudomonadati</taxon>
        <taxon>Pseudomonadota</taxon>
        <taxon>Alphaproteobacteria</taxon>
        <taxon>Hyphomicrobiales</taxon>
        <taxon>Nitrobacteraceae</taxon>
        <taxon>Rhodopseudomonas</taxon>
    </lineage>
</organism>
<name>A0A933RZE0_RHOPL</name>
<feature type="region of interest" description="Disordered" evidence="1">
    <location>
        <begin position="1"/>
        <end position="32"/>
    </location>
</feature>
<feature type="region of interest" description="Disordered" evidence="1">
    <location>
        <begin position="98"/>
        <end position="131"/>
    </location>
</feature>
<gene>
    <name evidence="2" type="ORF">HZA66_17555</name>
</gene>
<evidence type="ECO:0000313" key="3">
    <source>
        <dbReference type="Proteomes" id="UP000782519"/>
    </source>
</evidence>
<sequence length="131" mass="14531">MQKPRTKRLAEQAHYQRAYRDQQRALRKPSRDDVARVAPHVVILEAPAREDDGELARLSGSLIARLVVQGFDHAAAGRRVDELVDRCADGWSIQRKPHLLRPRSDKSNPTPISCIGDAHIPATTPANGVDS</sequence>
<feature type="compositionally biased region" description="Basic and acidic residues" evidence="1">
    <location>
        <begin position="18"/>
        <end position="32"/>
    </location>
</feature>
<dbReference type="AlphaFoldDB" id="A0A933RZE0"/>
<evidence type="ECO:0000313" key="2">
    <source>
        <dbReference type="EMBL" id="MBI5131248.1"/>
    </source>
</evidence>
<comment type="caution">
    <text evidence="2">The sequence shown here is derived from an EMBL/GenBank/DDBJ whole genome shotgun (WGS) entry which is preliminary data.</text>
</comment>
<protein>
    <submittedName>
        <fullName evidence="2">Uncharacterized protein</fullName>
    </submittedName>
</protein>
<dbReference type="EMBL" id="JACRJB010000052">
    <property type="protein sequence ID" value="MBI5131248.1"/>
    <property type="molecule type" value="Genomic_DNA"/>
</dbReference>
<dbReference type="Proteomes" id="UP000782519">
    <property type="component" value="Unassembled WGS sequence"/>
</dbReference>
<accession>A0A933RZE0</accession>
<evidence type="ECO:0000256" key="1">
    <source>
        <dbReference type="SAM" id="MobiDB-lite"/>
    </source>
</evidence>
<reference evidence="2" key="1">
    <citation type="submission" date="2020-07" db="EMBL/GenBank/DDBJ databases">
        <title>Huge and variable diversity of episymbiotic CPR bacteria and DPANN archaea in groundwater ecosystems.</title>
        <authorList>
            <person name="He C.Y."/>
            <person name="Keren R."/>
            <person name="Whittaker M."/>
            <person name="Farag I.F."/>
            <person name="Doudna J."/>
            <person name="Cate J.H.D."/>
            <person name="Banfield J.F."/>
        </authorList>
    </citation>
    <scope>NUCLEOTIDE SEQUENCE</scope>
    <source>
        <strain evidence="2">NC_groundwater_1818_Pr3_B-0.1um_66_35</strain>
    </source>
</reference>
<proteinExistence type="predicted"/>